<proteinExistence type="predicted"/>
<evidence type="ECO:0000259" key="1">
    <source>
        <dbReference type="Pfam" id="PF13963"/>
    </source>
</evidence>
<accession>A0A9I9EK29</accession>
<organism evidence="2">
    <name type="scientific">Cucumis melo</name>
    <name type="common">Muskmelon</name>
    <dbReference type="NCBI Taxonomy" id="3656"/>
    <lineage>
        <taxon>Eukaryota</taxon>
        <taxon>Viridiplantae</taxon>
        <taxon>Streptophyta</taxon>
        <taxon>Embryophyta</taxon>
        <taxon>Tracheophyta</taxon>
        <taxon>Spermatophyta</taxon>
        <taxon>Magnoliopsida</taxon>
        <taxon>eudicotyledons</taxon>
        <taxon>Gunneridae</taxon>
        <taxon>Pentapetalae</taxon>
        <taxon>rosids</taxon>
        <taxon>fabids</taxon>
        <taxon>Cucurbitales</taxon>
        <taxon>Cucurbitaceae</taxon>
        <taxon>Benincaseae</taxon>
        <taxon>Cucumis</taxon>
    </lineage>
</organism>
<dbReference type="Pfam" id="PF13963">
    <property type="entry name" value="Transpos_assoc"/>
    <property type="match status" value="1"/>
</dbReference>
<evidence type="ECO:0000313" key="2">
    <source>
        <dbReference type="EnsemblPlants" id="MELO3C034894.2.1"/>
    </source>
</evidence>
<sequence length="227" mass="26180">MDAARSVVSTNDVILNRSCRDMRVRASYVRTTQHRWPNKSPISGKNEYGLILGSLVVVLAHDFQEEKKSWIKEEVENYKEGDESSLPFTLSTIVYCMRVAWASEYSAYQLNDRVRWLYRLYAKRSCKVRVSFASEAIVYPPSHRVSVHKSSHREVHAGLWVVHRSGLPSKSVCMSYEQDASIRCPCLKCGNCEKQSRTTIRDHLYVNGIDESSKIWFWHGEQLPESS</sequence>
<dbReference type="InterPro" id="IPR029480">
    <property type="entry name" value="Transpos_assoc"/>
</dbReference>
<dbReference type="Gramene" id="MELO3C034894.2.1">
    <property type="protein sequence ID" value="MELO3C034894.2.1"/>
    <property type="gene ID" value="MELO3C034894.2"/>
</dbReference>
<feature type="domain" description="Transposase-associated" evidence="1">
    <location>
        <begin position="173"/>
        <end position="221"/>
    </location>
</feature>
<dbReference type="AlphaFoldDB" id="A0A9I9EK29"/>
<dbReference type="EnsemblPlants" id="MELO3C034894.2.1">
    <property type="protein sequence ID" value="MELO3C034894.2.1"/>
    <property type="gene ID" value="MELO3C034894.2"/>
</dbReference>
<protein>
    <recommendedName>
        <fullName evidence="1">Transposase-associated domain-containing protein</fullName>
    </recommendedName>
</protein>
<reference evidence="2" key="1">
    <citation type="submission" date="2023-03" db="UniProtKB">
        <authorList>
            <consortium name="EnsemblPlants"/>
        </authorList>
    </citation>
    <scope>IDENTIFICATION</scope>
</reference>
<name>A0A9I9EK29_CUCME</name>